<gene>
    <name evidence="3" type="ORF">KIW84_056517</name>
</gene>
<feature type="compositionally biased region" description="Gly residues" evidence="1">
    <location>
        <begin position="76"/>
        <end position="94"/>
    </location>
</feature>
<dbReference type="EMBL" id="JAMSHJ010000005">
    <property type="protein sequence ID" value="KAI5411468.1"/>
    <property type="molecule type" value="Genomic_DNA"/>
</dbReference>
<feature type="signal peptide" evidence="2">
    <location>
        <begin position="1"/>
        <end position="24"/>
    </location>
</feature>
<evidence type="ECO:0000256" key="1">
    <source>
        <dbReference type="SAM" id="MobiDB-lite"/>
    </source>
</evidence>
<dbReference type="Proteomes" id="UP001058974">
    <property type="component" value="Chromosome 5"/>
</dbReference>
<evidence type="ECO:0000256" key="2">
    <source>
        <dbReference type="SAM" id="SignalP"/>
    </source>
</evidence>
<comment type="caution">
    <text evidence="3">The sequence shown here is derived from an EMBL/GenBank/DDBJ whole genome shotgun (WGS) entry which is preliminary data.</text>
</comment>
<dbReference type="Gramene" id="Psat05G0651700-T1">
    <property type="protein sequence ID" value="KAI5411468.1"/>
    <property type="gene ID" value="KIW84_056517"/>
</dbReference>
<proteinExistence type="predicted"/>
<evidence type="ECO:0000313" key="4">
    <source>
        <dbReference type="Proteomes" id="UP001058974"/>
    </source>
</evidence>
<feature type="chain" id="PRO_5039125868" description="Glycine-rich protein" evidence="2">
    <location>
        <begin position="25"/>
        <end position="119"/>
    </location>
</feature>
<name>A0A9D4X0S3_PEA</name>
<evidence type="ECO:0000313" key="3">
    <source>
        <dbReference type="EMBL" id="KAI5411468.1"/>
    </source>
</evidence>
<keyword evidence="4" id="KW-1185">Reference proteome</keyword>
<reference evidence="3 4" key="1">
    <citation type="journal article" date="2022" name="Nat. Genet.">
        <title>Improved pea reference genome and pan-genome highlight genomic features and evolutionary characteristics.</title>
        <authorList>
            <person name="Yang T."/>
            <person name="Liu R."/>
            <person name="Luo Y."/>
            <person name="Hu S."/>
            <person name="Wang D."/>
            <person name="Wang C."/>
            <person name="Pandey M.K."/>
            <person name="Ge S."/>
            <person name="Xu Q."/>
            <person name="Li N."/>
            <person name="Li G."/>
            <person name="Huang Y."/>
            <person name="Saxena R.K."/>
            <person name="Ji Y."/>
            <person name="Li M."/>
            <person name="Yan X."/>
            <person name="He Y."/>
            <person name="Liu Y."/>
            <person name="Wang X."/>
            <person name="Xiang C."/>
            <person name="Varshney R.K."/>
            <person name="Ding H."/>
            <person name="Gao S."/>
            <person name="Zong X."/>
        </authorList>
    </citation>
    <scope>NUCLEOTIDE SEQUENCE [LARGE SCALE GENOMIC DNA]</scope>
    <source>
        <strain evidence="3 4">cv. Zhongwan 6</strain>
    </source>
</reference>
<accession>A0A9D4X0S3</accession>
<evidence type="ECO:0008006" key="5">
    <source>
        <dbReference type="Google" id="ProtNLM"/>
    </source>
</evidence>
<feature type="compositionally biased region" description="Gly residues" evidence="1">
    <location>
        <begin position="102"/>
        <end position="119"/>
    </location>
</feature>
<protein>
    <recommendedName>
        <fullName evidence="5">Glycine-rich protein</fullName>
    </recommendedName>
</protein>
<keyword evidence="2" id="KW-0732">Signal</keyword>
<feature type="region of interest" description="Disordered" evidence="1">
    <location>
        <begin position="76"/>
        <end position="119"/>
    </location>
</feature>
<organism evidence="3 4">
    <name type="scientific">Pisum sativum</name>
    <name type="common">Garden pea</name>
    <name type="synonym">Lathyrus oleraceus</name>
    <dbReference type="NCBI Taxonomy" id="3888"/>
    <lineage>
        <taxon>Eukaryota</taxon>
        <taxon>Viridiplantae</taxon>
        <taxon>Streptophyta</taxon>
        <taxon>Embryophyta</taxon>
        <taxon>Tracheophyta</taxon>
        <taxon>Spermatophyta</taxon>
        <taxon>Magnoliopsida</taxon>
        <taxon>eudicotyledons</taxon>
        <taxon>Gunneridae</taxon>
        <taxon>Pentapetalae</taxon>
        <taxon>rosids</taxon>
        <taxon>fabids</taxon>
        <taxon>Fabales</taxon>
        <taxon>Fabaceae</taxon>
        <taxon>Papilionoideae</taxon>
        <taxon>50 kb inversion clade</taxon>
        <taxon>NPAAA clade</taxon>
        <taxon>Hologalegina</taxon>
        <taxon>IRL clade</taxon>
        <taxon>Fabeae</taxon>
        <taxon>Lathyrus</taxon>
    </lineage>
</organism>
<sequence>MMNFKSFVCLILLTGVILISAVVADEPNPDPPSAKISVYEELKECYKHEKGGTKMILEPLHDGNCKEKGGGEYGDSGFGVIGGDGSQGGGSRGGIGRDGEKGGGSGSDGDDYGGGGSGS</sequence>
<dbReference type="AlphaFoldDB" id="A0A9D4X0S3"/>